<evidence type="ECO:0000313" key="3">
    <source>
        <dbReference type="Proteomes" id="UP000537126"/>
    </source>
</evidence>
<keyword evidence="3" id="KW-1185">Reference proteome</keyword>
<proteinExistence type="predicted"/>
<accession>A0A846MPA2</accession>
<dbReference type="Proteomes" id="UP000537126">
    <property type="component" value="Unassembled WGS sequence"/>
</dbReference>
<evidence type="ECO:0008006" key="4">
    <source>
        <dbReference type="Google" id="ProtNLM"/>
    </source>
</evidence>
<dbReference type="RefSeq" id="WP_166918494.1">
    <property type="nucleotide sequence ID" value="NZ_JAASRN010000001.1"/>
</dbReference>
<dbReference type="AlphaFoldDB" id="A0A846MPA2"/>
<gene>
    <name evidence="2" type="ORF">FHS56_000718</name>
</gene>
<organism evidence="2 3">
    <name type="scientific">Thermonema lapsum</name>
    <dbReference type="NCBI Taxonomy" id="28195"/>
    <lineage>
        <taxon>Bacteria</taxon>
        <taxon>Pseudomonadati</taxon>
        <taxon>Bacteroidota</taxon>
        <taxon>Cytophagia</taxon>
        <taxon>Cytophagales</taxon>
        <taxon>Thermonemataceae</taxon>
        <taxon>Thermonema</taxon>
    </lineage>
</organism>
<evidence type="ECO:0000313" key="2">
    <source>
        <dbReference type="EMBL" id="NIK73232.1"/>
    </source>
</evidence>
<sequence length="230" mass="27001">MKRFFYLALYFFGSVFGVGAQPPAEHYFADAHRAACQQLEAYAPEGERLLGDTLLPEAWAVVYPELLRYSLWRDEAEIYLLQQLYVRYGAGYANFSIGLFQMKPSFAETLEHLAANCHCANPLPYLKGETPEQQRHRRLQQLTELKGQLLYLKAFFCVAYARFSWLKQAPPAKRIRFLAALYNYGIEASEQEVLDWMRVKAFPYGRYHSIRYAYAELAWQFYRQWVSQKQ</sequence>
<reference evidence="2 3" key="1">
    <citation type="submission" date="2020-03" db="EMBL/GenBank/DDBJ databases">
        <title>Genomic Encyclopedia of Type Strains, Phase IV (KMG-IV): sequencing the most valuable type-strain genomes for metagenomic binning, comparative biology and taxonomic classification.</title>
        <authorList>
            <person name="Goeker M."/>
        </authorList>
    </citation>
    <scope>NUCLEOTIDE SEQUENCE [LARGE SCALE GENOMIC DNA]</scope>
    <source>
        <strain evidence="2 3">DSM 5718</strain>
    </source>
</reference>
<evidence type="ECO:0000256" key="1">
    <source>
        <dbReference type="SAM" id="SignalP"/>
    </source>
</evidence>
<protein>
    <recommendedName>
        <fullName evidence="4">Transglycosylase</fullName>
    </recommendedName>
</protein>
<comment type="caution">
    <text evidence="2">The sequence shown here is derived from an EMBL/GenBank/DDBJ whole genome shotgun (WGS) entry which is preliminary data.</text>
</comment>
<feature type="chain" id="PRO_5032700432" description="Transglycosylase" evidence="1">
    <location>
        <begin position="21"/>
        <end position="230"/>
    </location>
</feature>
<name>A0A846MPA2_9BACT</name>
<feature type="signal peptide" evidence="1">
    <location>
        <begin position="1"/>
        <end position="20"/>
    </location>
</feature>
<keyword evidence="1" id="KW-0732">Signal</keyword>
<dbReference type="EMBL" id="JAASRN010000001">
    <property type="protein sequence ID" value="NIK73232.1"/>
    <property type="molecule type" value="Genomic_DNA"/>
</dbReference>